<evidence type="ECO:0000256" key="2">
    <source>
        <dbReference type="ARBA" id="ARBA00010093"/>
    </source>
</evidence>
<feature type="compositionally biased region" description="Acidic residues" evidence="5">
    <location>
        <begin position="182"/>
        <end position="200"/>
    </location>
</feature>
<feature type="chain" id="PRO_5035925202" description="Granulins domain-containing protein" evidence="6">
    <location>
        <begin position="20"/>
        <end position="304"/>
    </location>
</feature>
<evidence type="ECO:0000313" key="9">
    <source>
        <dbReference type="Proteomes" id="UP000005237"/>
    </source>
</evidence>
<dbReference type="InterPro" id="IPR000118">
    <property type="entry name" value="Granulin"/>
</dbReference>
<name>A0A8R1IYB3_CAEJA</name>
<dbReference type="PANTHER" id="PTHR12274:SF3">
    <property type="entry name" value="PROGRANULIN"/>
    <property type="match status" value="1"/>
</dbReference>
<proteinExistence type="inferred from homology"/>
<dbReference type="Proteomes" id="UP000005237">
    <property type="component" value="Unassembled WGS sequence"/>
</dbReference>
<dbReference type="SUPFAM" id="SSF57277">
    <property type="entry name" value="Granulin repeat"/>
    <property type="match status" value="2"/>
</dbReference>
<evidence type="ECO:0000313" key="8">
    <source>
        <dbReference type="EnsemblMetazoa" id="CJA41430.1"/>
    </source>
</evidence>
<dbReference type="SMART" id="SM00277">
    <property type="entry name" value="GRAN"/>
    <property type="match status" value="3"/>
</dbReference>
<organism evidence="8 9">
    <name type="scientific">Caenorhabditis japonica</name>
    <dbReference type="NCBI Taxonomy" id="281687"/>
    <lineage>
        <taxon>Eukaryota</taxon>
        <taxon>Metazoa</taxon>
        <taxon>Ecdysozoa</taxon>
        <taxon>Nematoda</taxon>
        <taxon>Chromadorea</taxon>
        <taxon>Rhabditida</taxon>
        <taxon>Rhabditina</taxon>
        <taxon>Rhabditomorpha</taxon>
        <taxon>Rhabditoidea</taxon>
        <taxon>Rhabditidae</taxon>
        <taxon>Peloderinae</taxon>
        <taxon>Caenorhabditis</taxon>
    </lineage>
</organism>
<reference evidence="9" key="1">
    <citation type="submission" date="2010-08" db="EMBL/GenBank/DDBJ databases">
        <authorList>
            <consortium name="Caenorhabditis japonica Sequencing Consortium"/>
            <person name="Wilson R.K."/>
        </authorList>
    </citation>
    <scope>NUCLEOTIDE SEQUENCE [LARGE SCALE GENOMIC DNA]</scope>
    <source>
        <strain evidence="9">DF5081</strain>
    </source>
</reference>
<keyword evidence="6" id="KW-0732">Signal</keyword>
<protein>
    <recommendedName>
        <fullName evidence="7">Granulins domain-containing protein</fullName>
    </recommendedName>
</protein>
<dbReference type="AlphaFoldDB" id="A0A8R1IYB3"/>
<comment type="subcellular location">
    <subcellularLocation>
        <location evidence="1">Secreted</location>
    </subcellularLocation>
</comment>
<evidence type="ECO:0000256" key="5">
    <source>
        <dbReference type="SAM" id="MobiDB-lite"/>
    </source>
</evidence>
<evidence type="ECO:0000256" key="1">
    <source>
        <dbReference type="ARBA" id="ARBA00004613"/>
    </source>
</evidence>
<dbReference type="GO" id="GO:0005576">
    <property type="term" value="C:extracellular region"/>
    <property type="evidence" value="ECO:0007669"/>
    <property type="project" value="UniProtKB-SubCell"/>
</dbReference>
<evidence type="ECO:0000256" key="6">
    <source>
        <dbReference type="SAM" id="SignalP"/>
    </source>
</evidence>
<evidence type="ECO:0000259" key="7">
    <source>
        <dbReference type="PROSITE" id="PS00799"/>
    </source>
</evidence>
<feature type="region of interest" description="Disordered" evidence="5">
    <location>
        <begin position="182"/>
        <end position="202"/>
    </location>
</feature>
<comment type="similarity">
    <text evidence="2">Belongs to the granulin family.</text>
</comment>
<sequence>MHWFLQLLFFGALLTFATANQCDAETECSDDETCCRLSDNVWGCCPMPRAVCCDDRTHCCPSGTICDPKGQRCLSSDGSEHVPMRKKKPARKTVERNQFNEVLCPDQTSKCPDGSSCCLLQQGTYGCCPVPNAVCCPDMLHCCPHGFQCHGQFCSQNFARIPHLKKFASTAIHRKPALNYLSEEDDSSSSESSETSEDVDPISCGEGKTCPAKTTCCFVDGDNGKSKPMCCPLSNAVCCQDTCCPAGYHCVGGGKCEKHAKSKIRHFWKTTNDEEEEEGEEEFNVRSFKFLKYIKWFHYFTKGK</sequence>
<accession>A0A8R1IYB3</accession>
<dbReference type="PROSITE" id="PS00799">
    <property type="entry name" value="GRANULINS"/>
    <property type="match status" value="2"/>
</dbReference>
<evidence type="ECO:0000256" key="3">
    <source>
        <dbReference type="ARBA" id="ARBA00022525"/>
    </source>
</evidence>
<feature type="signal peptide" evidence="6">
    <location>
        <begin position="1"/>
        <end position="19"/>
    </location>
</feature>
<keyword evidence="3" id="KW-0964">Secreted</keyword>
<keyword evidence="4" id="KW-1015">Disulfide bond</keyword>
<dbReference type="Gene3D" id="2.10.25.160">
    <property type="entry name" value="Granulin"/>
    <property type="match status" value="3"/>
</dbReference>
<feature type="domain" description="Granulins" evidence="7">
    <location>
        <begin position="53"/>
        <end position="66"/>
    </location>
</feature>
<dbReference type="Pfam" id="PF00396">
    <property type="entry name" value="Granulin"/>
    <property type="match status" value="3"/>
</dbReference>
<feature type="domain" description="Granulins" evidence="7">
    <location>
        <begin position="136"/>
        <end position="149"/>
    </location>
</feature>
<evidence type="ECO:0000256" key="4">
    <source>
        <dbReference type="ARBA" id="ARBA00023157"/>
    </source>
</evidence>
<keyword evidence="9" id="KW-1185">Reference proteome</keyword>
<dbReference type="InterPro" id="IPR037277">
    <property type="entry name" value="Granulin_sf"/>
</dbReference>
<reference evidence="8" key="2">
    <citation type="submission" date="2022-06" db="UniProtKB">
        <authorList>
            <consortium name="EnsemblMetazoa"/>
        </authorList>
    </citation>
    <scope>IDENTIFICATION</scope>
    <source>
        <strain evidence="8">DF5081</strain>
    </source>
</reference>
<dbReference type="InterPro" id="IPR039036">
    <property type="entry name" value="Granulin_fam"/>
</dbReference>
<dbReference type="PANTHER" id="PTHR12274">
    <property type="entry name" value="GRANULIN"/>
    <property type="match status" value="1"/>
</dbReference>
<dbReference type="EnsemblMetazoa" id="CJA41430.1">
    <property type="protein sequence ID" value="CJA41430.1"/>
    <property type="gene ID" value="WBGene00217278"/>
</dbReference>